<dbReference type="RefSeq" id="XP_040486583.1">
    <property type="nucleotide sequence ID" value="XM_040630649.1"/>
</dbReference>
<evidence type="ECO:0000313" key="2">
    <source>
        <dbReference type="Proteomes" id="UP000261680"/>
    </source>
</evidence>
<keyword evidence="2" id="KW-1185">Reference proteome</keyword>
<evidence type="ECO:0000313" key="3">
    <source>
        <dbReference type="RefSeq" id="XP_040486583.1"/>
    </source>
</evidence>
<sequence length="128" mass="14185">MYSVNRTPDGLEGEETGEGEISRENAQVIQEEARKDLSVRSCKTESVLCTARIGQASESSLYPEAEWTLLPATRTLASFNKRPKETVFPLTRYNLGSSTIRGAVLGNVLQKLLYLTRIQIALLHNSPC</sequence>
<evidence type="ECO:0000256" key="1">
    <source>
        <dbReference type="SAM" id="MobiDB-lite"/>
    </source>
</evidence>
<protein>
    <submittedName>
        <fullName evidence="3">LOW QUALITY PROTEIN: BH3-like motif-containing cell death inducer</fullName>
    </submittedName>
</protein>
<dbReference type="KEGG" id="umr:121102833"/>
<dbReference type="AlphaFoldDB" id="A0A8M1FT90"/>
<accession>A0A8M1FT90</accession>
<proteinExistence type="predicted"/>
<dbReference type="Proteomes" id="UP000261680">
    <property type="component" value="Unplaced"/>
</dbReference>
<name>A0A8M1FT90_URSMA</name>
<dbReference type="CTD" id="414899"/>
<feature type="region of interest" description="Disordered" evidence="1">
    <location>
        <begin position="1"/>
        <end position="25"/>
    </location>
</feature>
<reference evidence="3" key="1">
    <citation type="submission" date="2025-08" db="UniProtKB">
        <authorList>
            <consortium name="RefSeq"/>
        </authorList>
    </citation>
    <scope>IDENTIFICATION</scope>
    <source>
        <tissue evidence="3">Whole blood</tissue>
    </source>
</reference>
<gene>
    <name evidence="3" type="primary">BLID</name>
</gene>
<dbReference type="GeneID" id="121102833"/>
<organism evidence="2 3">
    <name type="scientific">Ursus maritimus</name>
    <name type="common">Polar bear</name>
    <name type="synonym">Thalarctos maritimus</name>
    <dbReference type="NCBI Taxonomy" id="29073"/>
    <lineage>
        <taxon>Eukaryota</taxon>
        <taxon>Metazoa</taxon>
        <taxon>Chordata</taxon>
        <taxon>Craniata</taxon>
        <taxon>Vertebrata</taxon>
        <taxon>Euteleostomi</taxon>
        <taxon>Mammalia</taxon>
        <taxon>Eutheria</taxon>
        <taxon>Laurasiatheria</taxon>
        <taxon>Carnivora</taxon>
        <taxon>Caniformia</taxon>
        <taxon>Ursidae</taxon>
        <taxon>Ursus</taxon>
    </lineage>
</organism>
<dbReference type="OrthoDB" id="9537731at2759"/>